<reference evidence="1" key="1">
    <citation type="submission" date="2022-01" db="EMBL/GenBank/DDBJ databases">
        <authorList>
            <person name="Long X."/>
        </authorList>
    </citation>
    <scope>NUCLEOTIDE SEQUENCE</scope>
</reference>
<evidence type="ECO:0000313" key="1">
    <source>
        <dbReference type="EMBL" id="ULG00149.1"/>
    </source>
</evidence>
<evidence type="ECO:0008006" key="3">
    <source>
        <dbReference type="Google" id="ProtNLM"/>
    </source>
</evidence>
<dbReference type="KEGG" id="vg:80397587"/>
<keyword evidence="2" id="KW-1185">Reference proteome</keyword>
<dbReference type="RefSeq" id="YP_010773311.1">
    <property type="nucleotide sequence ID" value="NC_074662.1"/>
</dbReference>
<sequence>MDRIVQGQTTQDQLISIFGKPMAEQYNSDGSRVLTWGYAYVGFMGAGTETQGLSVILGPDGKVTGYSRAGSSPSPARFGR</sequence>
<protein>
    <recommendedName>
        <fullName evidence="3">Lipoprotein SmpA/OmlA domain-containing protein</fullName>
    </recommendedName>
</protein>
<name>A0A9E6YMN3_9CAUD</name>
<dbReference type="GeneID" id="80397587"/>
<dbReference type="EMBL" id="OM141125">
    <property type="protein sequence ID" value="ULG00149.1"/>
    <property type="molecule type" value="Genomic_DNA"/>
</dbReference>
<dbReference type="Proteomes" id="UP001055334">
    <property type="component" value="Segment"/>
</dbReference>
<evidence type="ECO:0000313" key="2">
    <source>
        <dbReference type="Proteomes" id="UP001055334"/>
    </source>
</evidence>
<organism evidence="1 2">
    <name type="scientific">Pseudomonas phage PP9W2</name>
    <dbReference type="NCBI Taxonomy" id="2914450"/>
    <lineage>
        <taxon>Viruses</taxon>
        <taxon>Duplodnaviria</taxon>
        <taxon>Heunggongvirae</taxon>
        <taxon>Uroviricota</taxon>
        <taxon>Caudoviricetes</taxon>
        <taxon>Haihevirus</taxon>
        <taxon>Haihevirus PP9W2</taxon>
    </lineage>
</organism>
<proteinExistence type="predicted"/>
<accession>A0A9E6YMN3</accession>